<sequence length="116" mass="13721">NIVTTINNLLAEFKLLNKVLVLTTDNEFAIVVCEQLLANDLQKELNNQTFHYYKCNRYILNLAACHRLEIIDQEVINTHTIMLKIKISTRLCDELRKLYIVQKLEYLKPELDIKMR</sequence>
<evidence type="ECO:0000313" key="1">
    <source>
        <dbReference type="EMBL" id="CAG8750681.1"/>
    </source>
</evidence>
<organism evidence="1 2">
    <name type="scientific">Racocetra persica</name>
    <dbReference type="NCBI Taxonomy" id="160502"/>
    <lineage>
        <taxon>Eukaryota</taxon>
        <taxon>Fungi</taxon>
        <taxon>Fungi incertae sedis</taxon>
        <taxon>Mucoromycota</taxon>
        <taxon>Glomeromycotina</taxon>
        <taxon>Glomeromycetes</taxon>
        <taxon>Diversisporales</taxon>
        <taxon>Gigasporaceae</taxon>
        <taxon>Racocetra</taxon>
    </lineage>
</organism>
<dbReference type="EMBL" id="CAJVQC010032273">
    <property type="protein sequence ID" value="CAG8750681.1"/>
    <property type="molecule type" value="Genomic_DNA"/>
</dbReference>
<reference evidence="1" key="1">
    <citation type="submission" date="2021-06" db="EMBL/GenBank/DDBJ databases">
        <authorList>
            <person name="Kallberg Y."/>
            <person name="Tangrot J."/>
            <person name="Rosling A."/>
        </authorList>
    </citation>
    <scope>NUCLEOTIDE SEQUENCE</scope>
    <source>
        <strain evidence="1">MA461A</strain>
    </source>
</reference>
<comment type="caution">
    <text evidence="1">The sequence shown here is derived from an EMBL/GenBank/DDBJ whole genome shotgun (WGS) entry which is preliminary data.</text>
</comment>
<protein>
    <submittedName>
        <fullName evidence="1">10519_t:CDS:1</fullName>
    </submittedName>
</protein>
<accession>A0ACA9QJJ7</accession>
<proteinExistence type="predicted"/>
<keyword evidence="2" id="KW-1185">Reference proteome</keyword>
<dbReference type="Proteomes" id="UP000789920">
    <property type="component" value="Unassembled WGS sequence"/>
</dbReference>
<gene>
    <name evidence="1" type="ORF">RPERSI_LOCUS14154</name>
</gene>
<evidence type="ECO:0000313" key="2">
    <source>
        <dbReference type="Proteomes" id="UP000789920"/>
    </source>
</evidence>
<name>A0ACA9QJJ7_9GLOM</name>
<feature type="non-terminal residue" evidence="1">
    <location>
        <position position="1"/>
    </location>
</feature>